<accession>A0ABY3X8R8</accession>
<dbReference type="SUPFAM" id="SSF54427">
    <property type="entry name" value="NTF2-like"/>
    <property type="match status" value="1"/>
</dbReference>
<proteinExistence type="predicted"/>
<dbReference type="EMBL" id="CP093379">
    <property type="protein sequence ID" value="UNM97111.1"/>
    <property type="molecule type" value="Genomic_DNA"/>
</dbReference>
<evidence type="ECO:0000313" key="2">
    <source>
        <dbReference type="EMBL" id="UNM97111.1"/>
    </source>
</evidence>
<dbReference type="InterPro" id="IPR032710">
    <property type="entry name" value="NTF2-like_dom_sf"/>
</dbReference>
<gene>
    <name evidence="2" type="ORF">MMG00_04490</name>
</gene>
<sequence length="125" mass="14642">MQELFRQIIHLEKKLHHPEHRQNRLFLTATLHDDFLEFGRSGFTTNKAQTLQDLLGVEPNSVSMIHSENYVSVLLKPGVILVTYQSYQLKNQERIKLTNRSSVWVETRSTDWQLRFHQGTPVAID</sequence>
<dbReference type="Proteomes" id="UP000829542">
    <property type="component" value="Chromosome"/>
</dbReference>
<feature type="domain" description="DUF4440" evidence="1">
    <location>
        <begin position="8"/>
        <end position="114"/>
    </location>
</feature>
<evidence type="ECO:0000313" key="3">
    <source>
        <dbReference type="Proteomes" id="UP000829542"/>
    </source>
</evidence>
<name>A0ABY3X8R8_9GAMM</name>
<evidence type="ECO:0000259" key="1">
    <source>
        <dbReference type="Pfam" id="PF14534"/>
    </source>
</evidence>
<protein>
    <submittedName>
        <fullName evidence="2">Ribonuclease H</fullName>
    </submittedName>
</protein>
<dbReference type="Pfam" id="PF14534">
    <property type="entry name" value="DUF4440"/>
    <property type="match status" value="1"/>
</dbReference>
<dbReference type="RefSeq" id="WP_242151994.1">
    <property type="nucleotide sequence ID" value="NZ_CP093379.1"/>
</dbReference>
<dbReference type="Gene3D" id="3.10.450.50">
    <property type="match status" value="1"/>
</dbReference>
<keyword evidence="3" id="KW-1185">Reference proteome</keyword>
<dbReference type="InterPro" id="IPR027843">
    <property type="entry name" value="DUF4440"/>
</dbReference>
<organism evidence="2 3">
    <name type="scientific">Ignatzschineria rhizosphaerae</name>
    <dbReference type="NCBI Taxonomy" id="2923279"/>
    <lineage>
        <taxon>Bacteria</taxon>
        <taxon>Pseudomonadati</taxon>
        <taxon>Pseudomonadota</taxon>
        <taxon>Gammaproteobacteria</taxon>
        <taxon>Cardiobacteriales</taxon>
        <taxon>Ignatzschineriaceae</taxon>
        <taxon>Ignatzschineria</taxon>
    </lineage>
</organism>
<reference evidence="2 3" key="1">
    <citation type="submission" date="2022-03" db="EMBL/GenBank/DDBJ databases">
        <title>Ignatzschineria rhizosphaerae HR5S32.</title>
        <authorList>
            <person name="Sun J.Q."/>
            <person name="Feng J.Y."/>
        </authorList>
    </citation>
    <scope>NUCLEOTIDE SEQUENCE [LARGE SCALE GENOMIC DNA]</scope>
    <source>
        <strain evidence="2 3">HR5S32</strain>
    </source>
</reference>